<organism evidence="4 5">
    <name type="scientific">Hymenobacter algoricola</name>
    <dbReference type="NCBI Taxonomy" id="486267"/>
    <lineage>
        <taxon>Bacteria</taxon>
        <taxon>Pseudomonadati</taxon>
        <taxon>Bacteroidota</taxon>
        <taxon>Cytophagia</taxon>
        <taxon>Cytophagales</taxon>
        <taxon>Hymenobacteraceae</taxon>
        <taxon>Hymenobacter</taxon>
    </lineage>
</organism>
<dbReference type="InterPro" id="IPR008978">
    <property type="entry name" value="HSP20-like_chaperone"/>
</dbReference>
<name>A0ABP7MHT3_9BACT</name>
<dbReference type="PROSITE" id="PS01031">
    <property type="entry name" value="SHSP"/>
    <property type="match status" value="1"/>
</dbReference>
<evidence type="ECO:0000256" key="2">
    <source>
        <dbReference type="RuleBase" id="RU003616"/>
    </source>
</evidence>
<dbReference type="Gene3D" id="2.60.40.790">
    <property type="match status" value="1"/>
</dbReference>
<proteinExistence type="inferred from homology"/>
<reference evidence="5" key="1">
    <citation type="journal article" date="2019" name="Int. J. Syst. Evol. Microbiol.">
        <title>The Global Catalogue of Microorganisms (GCM) 10K type strain sequencing project: providing services to taxonomists for standard genome sequencing and annotation.</title>
        <authorList>
            <consortium name="The Broad Institute Genomics Platform"/>
            <consortium name="The Broad Institute Genome Sequencing Center for Infectious Disease"/>
            <person name="Wu L."/>
            <person name="Ma J."/>
        </authorList>
    </citation>
    <scope>NUCLEOTIDE SEQUENCE [LARGE SCALE GENOMIC DNA]</scope>
    <source>
        <strain evidence="5">JCM 17214</strain>
    </source>
</reference>
<evidence type="ECO:0000313" key="4">
    <source>
        <dbReference type="EMBL" id="GAA3922572.1"/>
    </source>
</evidence>
<dbReference type="RefSeq" id="WP_345109841.1">
    <property type="nucleotide sequence ID" value="NZ_BAABDH010000012.1"/>
</dbReference>
<dbReference type="Proteomes" id="UP001499909">
    <property type="component" value="Unassembled WGS sequence"/>
</dbReference>
<accession>A0ABP7MHT3</accession>
<dbReference type="InterPro" id="IPR002068">
    <property type="entry name" value="A-crystallin/Hsp20_dom"/>
</dbReference>
<gene>
    <name evidence="4" type="ORF">GCM10022406_05880</name>
</gene>
<keyword evidence="5" id="KW-1185">Reference proteome</keyword>
<dbReference type="SUPFAM" id="SSF49764">
    <property type="entry name" value="HSP20-like chaperones"/>
    <property type="match status" value="1"/>
</dbReference>
<comment type="caution">
    <text evidence="4">The sequence shown here is derived from an EMBL/GenBank/DDBJ whole genome shotgun (WGS) entry which is preliminary data.</text>
</comment>
<evidence type="ECO:0000313" key="5">
    <source>
        <dbReference type="Proteomes" id="UP001499909"/>
    </source>
</evidence>
<evidence type="ECO:0000259" key="3">
    <source>
        <dbReference type="PROSITE" id="PS01031"/>
    </source>
</evidence>
<comment type="similarity">
    <text evidence="1 2">Belongs to the small heat shock protein (HSP20) family.</text>
</comment>
<evidence type="ECO:0000256" key="1">
    <source>
        <dbReference type="PROSITE-ProRule" id="PRU00285"/>
    </source>
</evidence>
<dbReference type="CDD" id="cd06464">
    <property type="entry name" value="ACD_sHsps-like"/>
    <property type="match status" value="1"/>
</dbReference>
<protein>
    <recommendedName>
        <fullName evidence="3">SHSP domain-containing protein</fullName>
    </recommendedName>
</protein>
<feature type="domain" description="SHSP" evidence="3">
    <location>
        <begin position="1"/>
        <end position="94"/>
    </location>
</feature>
<dbReference type="Pfam" id="PF00011">
    <property type="entry name" value="HSP20"/>
    <property type="match status" value="1"/>
</dbReference>
<sequence length="94" mass="10273">MSWCSRGAAKDSVSIDVQQGSFVIGGERKASAPDAEAGTRFRRVETAYGPFSRTFRLPETGAAPASEAGLPDGVLRVLRPFDRKKTTRHHIEVR</sequence>
<dbReference type="EMBL" id="BAABDH010000012">
    <property type="protein sequence ID" value="GAA3922572.1"/>
    <property type="molecule type" value="Genomic_DNA"/>
</dbReference>